<dbReference type="PANTHER" id="PTHR43222:SF2">
    <property type="entry name" value="NUDIX HYDROLASE 23, CHLOROPLASTIC"/>
    <property type="match status" value="1"/>
</dbReference>
<proteinExistence type="predicted"/>
<comment type="caution">
    <text evidence="5">The sequence shown here is derived from an EMBL/GenBank/DDBJ whole genome shotgun (WGS) entry which is preliminary data.</text>
</comment>
<sequence length="211" mass="23589">MEFCSACGGRIARRIPQGDSRPRHVCTACGTIHYRNPNMVVGAVCVWEDRVLLARRSIAPREGFWTVPAGFLELEESTADGALREVFEEAGARCTVDRLLAVYDIPEIHQVQIFYLATMTRPEISAGIESVEVGLFTWDEIPWGELAFPTVKAVLKDWQRLRDGEAVSRRDFIRPKPPVTLPDDQKTPEQATDPERPSEPVAETETPPAMA</sequence>
<dbReference type="SUPFAM" id="SSF55811">
    <property type="entry name" value="Nudix"/>
    <property type="match status" value="1"/>
</dbReference>
<dbReference type="Gene3D" id="2.20.70.10">
    <property type="match status" value="1"/>
</dbReference>
<comment type="cofactor">
    <cofactor evidence="1">
        <name>Mg(2+)</name>
        <dbReference type="ChEBI" id="CHEBI:18420"/>
    </cofactor>
</comment>
<dbReference type="PROSITE" id="PS51462">
    <property type="entry name" value="NUDIX"/>
    <property type="match status" value="1"/>
</dbReference>
<keyword evidence="2" id="KW-0378">Hydrolase</keyword>
<gene>
    <name evidence="5" type="ORF">GCM10011505_16020</name>
</gene>
<dbReference type="Proteomes" id="UP000603352">
    <property type="component" value="Unassembled WGS sequence"/>
</dbReference>
<feature type="region of interest" description="Disordered" evidence="3">
    <location>
        <begin position="169"/>
        <end position="211"/>
    </location>
</feature>
<dbReference type="Gene3D" id="3.90.79.10">
    <property type="entry name" value="Nucleoside Triphosphate Pyrophosphohydrolase"/>
    <property type="match status" value="1"/>
</dbReference>
<feature type="domain" description="Nudix hydrolase" evidence="4">
    <location>
        <begin position="22"/>
        <end position="161"/>
    </location>
</feature>
<evidence type="ECO:0000259" key="4">
    <source>
        <dbReference type="PROSITE" id="PS51462"/>
    </source>
</evidence>
<dbReference type="PANTHER" id="PTHR43222">
    <property type="entry name" value="NUDIX HYDROLASE 23"/>
    <property type="match status" value="1"/>
</dbReference>
<dbReference type="CDD" id="cd04511">
    <property type="entry name" value="NUDIX_Hydrolase"/>
    <property type="match status" value="1"/>
</dbReference>
<dbReference type="PROSITE" id="PS00893">
    <property type="entry name" value="NUDIX_BOX"/>
    <property type="match status" value="1"/>
</dbReference>
<dbReference type="InterPro" id="IPR029401">
    <property type="entry name" value="Nudix_N"/>
</dbReference>
<keyword evidence="6" id="KW-1185">Reference proteome</keyword>
<evidence type="ECO:0000313" key="5">
    <source>
        <dbReference type="EMBL" id="GGB35374.1"/>
    </source>
</evidence>
<evidence type="ECO:0000256" key="1">
    <source>
        <dbReference type="ARBA" id="ARBA00001946"/>
    </source>
</evidence>
<evidence type="ECO:0000256" key="3">
    <source>
        <dbReference type="SAM" id="MobiDB-lite"/>
    </source>
</evidence>
<reference evidence="6" key="1">
    <citation type="journal article" date="2019" name="Int. J. Syst. Evol. Microbiol.">
        <title>The Global Catalogue of Microorganisms (GCM) 10K type strain sequencing project: providing services to taxonomists for standard genome sequencing and annotation.</title>
        <authorList>
            <consortium name="The Broad Institute Genomics Platform"/>
            <consortium name="The Broad Institute Genome Sequencing Center for Infectious Disease"/>
            <person name="Wu L."/>
            <person name="Ma J."/>
        </authorList>
    </citation>
    <scope>NUCLEOTIDE SEQUENCE [LARGE SCALE GENOMIC DNA]</scope>
    <source>
        <strain evidence="6">CGMCC 1.10188</strain>
    </source>
</reference>
<name>A0ABQ1IF92_9PROT</name>
<dbReference type="InterPro" id="IPR000086">
    <property type="entry name" value="NUDIX_hydrolase_dom"/>
</dbReference>
<dbReference type="EMBL" id="BMDZ01000013">
    <property type="protein sequence ID" value="GGB35374.1"/>
    <property type="molecule type" value="Genomic_DNA"/>
</dbReference>
<dbReference type="RefSeq" id="WP_188576542.1">
    <property type="nucleotide sequence ID" value="NZ_BMDZ01000013.1"/>
</dbReference>
<feature type="compositionally biased region" description="Basic and acidic residues" evidence="3">
    <location>
        <begin position="183"/>
        <end position="198"/>
    </location>
</feature>
<evidence type="ECO:0000313" key="6">
    <source>
        <dbReference type="Proteomes" id="UP000603352"/>
    </source>
</evidence>
<dbReference type="InterPro" id="IPR015797">
    <property type="entry name" value="NUDIX_hydrolase-like_dom_sf"/>
</dbReference>
<evidence type="ECO:0000256" key="2">
    <source>
        <dbReference type="ARBA" id="ARBA00022801"/>
    </source>
</evidence>
<accession>A0ABQ1IF92</accession>
<dbReference type="Pfam" id="PF00293">
    <property type="entry name" value="NUDIX"/>
    <property type="match status" value="1"/>
</dbReference>
<protein>
    <recommendedName>
        <fullName evidence="4">Nudix hydrolase domain-containing protein</fullName>
    </recommendedName>
</protein>
<dbReference type="InterPro" id="IPR020084">
    <property type="entry name" value="NUDIX_hydrolase_CS"/>
</dbReference>
<dbReference type="Pfam" id="PF14803">
    <property type="entry name" value="Zn_ribbon_Nudix"/>
    <property type="match status" value="1"/>
</dbReference>
<organism evidence="5 6">
    <name type="scientific">Tistrella bauzanensis</name>
    <dbReference type="NCBI Taxonomy" id="657419"/>
    <lineage>
        <taxon>Bacteria</taxon>
        <taxon>Pseudomonadati</taxon>
        <taxon>Pseudomonadota</taxon>
        <taxon>Alphaproteobacteria</taxon>
        <taxon>Geminicoccales</taxon>
        <taxon>Geminicoccaceae</taxon>
        <taxon>Tistrella</taxon>
    </lineage>
</organism>